<protein>
    <recommendedName>
        <fullName evidence="3">DUF218 domain-containing protein</fullName>
    </recommendedName>
</protein>
<sequence>MVLQVTALRLGKSLQEIERLDVHIQGPMLVYNGTPTHNADLMAVLDLPNGLIPKSRVFIIEEVKDRSGESRLIRNTLDQILSFPTDQLGYQLNGTVAIVSSAPHLPRILRYLGKYRPIPDAVPIRCFPVPSDPEWSEQFAEEEIDRVCEYLQQGYLTAAPYPKNLGVG</sequence>
<name>A0A1G1WH97_9BACT</name>
<dbReference type="Proteomes" id="UP000176645">
    <property type="component" value="Unassembled WGS sequence"/>
</dbReference>
<reference evidence="1 2" key="1">
    <citation type="journal article" date="2016" name="Nat. Commun.">
        <title>Thousands of microbial genomes shed light on interconnected biogeochemical processes in an aquifer system.</title>
        <authorList>
            <person name="Anantharaman K."/>
            <person name="Brown C.T."/>
            <person name="Hug L.A."/>
            <person name="Sharon I."/>
            <person name="Castelle C.J."/>
            <person name="Probst A.J."/>
            <person name="Thomas B.C."/>
            <person name="Singh A."/>
            <person name="Wilkins M.J."/>
            <person name="Karaoz U."/>
            <person name="Brodie E.L."/>
            <person name="Williams K.H."/>
            <person name="Hubbard S.S."/>
            <person name="Banfield J.F."/>
        </authorList>
    </citation>
    <scope>NUCLEOTIDE SEQUENCE [LARGE SCALE GENOMIC DNA]</scope>
</reference>
<organism evidence="1 2">
    <name type="scientific">Candidatus Woykebacteria bacterium RBG_19FT_COMBO_43_10</name>
    <dbReference type="NCBI Taxonomy" id="1802598"/>
    <lineage>
        <taxon>Bacteria</taxon>
        <taxon>Candidatus Woykeibacteriota</taxon>
    </lineage>
</organism>
<evidence type="ECO:0008006" key="3">
    <source>
        <dbReference type="Google" id="ProtNLM"/>
    </source>
</evidence>
<dbReference type="AlphaFoldDB" id="A0A1G1WH97"/>
<evidence type="ECO:0000313" key="1">
    <source>
        <dbReference type="EMBL" id="OGY27014.1"/>
    </source>
</evidence>
<evidence type="ECO:0000313" key="2">
    <source>
        <dbReference type="Proteomes" id="UP000176645"/>
    </source>
</evidence>
<comment type="caution">
    <text evidence="1">The sequence shown here is derived from an EMBL/GenBank/DDBJ whole genome shotgun (WGS) entry which is preliminary data.</text>
</comment>
<accession>A0A1G1WH97</accession>
<proteinExistence type="predicted"/>
<dbReference type="EMBL" id="MHCU01000051">
    <property type="protein sequence ID" value="OGY27014.1"/>
    <property type="molecule type" value="Genomic_DNA"/>
</dbReference>
<gene>
    <name evidence="1" type="ORF">A2Z42_02455</name>
</gene>